<dbReference type="AlphaFoldDB" id="A0A4R5D712"/>
<dbReference type="Proteomes" id="UP000294739">
    <property type="component" value="Unassembled WGS sequence"/>
</dbReference>
<organism evidence="2 3">
    <name type="scientific">Jiangella asiatica</name>
    <dbReference type="NCBI Taxonomy" id="2530372"/>
    <lineage>
        <taxon>Bacteria</taxon>
        <taxon>Bacillati</taxon>
        <taxon>Actinomycetota</taxon>
        <taxon>Actinomycetes</taxon>
        <taxon>Jiangellales</taxon>
        <taxon>Jiangellaceae</taxon>
        <taxon>Jiangella</taxon>
    </lineage>
</organism>
<name>A0A4R5D712_9ACTN</name>
<dbReference type="PANTHER" id="PTHR28629:SF4">
    <property type="entry name" value="TRIOKINASE_FMN CYCLASE"/>
    <property type="match status" value="1"/>
</dbReference>
<evidence type="ECO:0000313" key="3">
    <source>
        <dbReference type="Proteomes" id="UP000294739"/>
    </source>
</evidence>
<dbReference type="Gene3D" id="3.30.1180.20">
    <property type="entry name" value="Dihydroxyacetone kinase, domain 2"/>
    <property type="match status" value="1"/>
</dbReference>
<evidence type="ECO:0000313" key="2">
    <source>
        <dbReference type="EMBL" id="TDE09292.1"/>
    </source>
</evidence>
<keyword evidence="2" id="KW-0808">Transferase</keyword>
<dbReference type="PANTHER" id="PTHR28629">
    <property type="entry name" value="TRIOKINASE/FMN CYCLASE"/>
    <property type="match status" value="1"/>
</dbReference>
<dbReference type="Gene3D" id="3.40.50.10440">
    <property type="entry name" value="Dihydroxyacetone kinase, domain 1"/>
    <property type="match status" value="1"/>
</dbReference>
<dbReference type="FunFam" id="3.40.50.10440:FF:000001">
    <property type="entry name" value="Dihydroxyacetone kinase, DhaK subunit"/>
    <property type="match status" value="1"/>
</dbReference>
<reference evidence="2 3" key="1">
    <citation type="submission" date="2019-03" db="EMBL/GenBank/DDBJ databases">
        <title>Draft genome sequences of novel Actinobacteria.</title>
        <authorList>
            <person name="Sahin N."/>
            <person name="Ay H."/>
            <person name="Saygin H."/>
        </authorList>
    </citation>
    <scope>NUCLEOTIDE SEQUENCE [LARGE SCALE GENOMIC DNA]</scope>
    <source>
        <strain evidence="2 3">5K138</strain>
    </source>
</reference>
<keyword evidence="2" id="KW-0418">Kinase</keyword>
<gene>
    <name evidence="2" type="ORF">E1269_14875</name>
</gene>
<dbReference type="GO" id="GO:0019563">
    <property type="term" value="P:glycerol catabolic process"/>
    <property type="evidence" value="ECO:0007669"/>
    <property type="project" value="TreeGrafter"/>
</dbReference>
<dbReference type="PROSITE" id="PS51481">
    <property type="entry name" value="DHAK"/>
    <property type="match status" value="1"/>
</dbReference>
<dbReference type="GO" id="GO:0004371">
    <property type="term" value="F:glycerone kinase activity"/>
    <property type="evidence" value="ECO:0007669"/>
    <property type="project" value="InterPro"/>
</dbReference>
<dbReference type="InterPro" id="IPR050861">
    <property type="entry name" value="Dihydroxyacetone_Kinase"/>
</dbReference>
<dbReference type="SUPFAM" id="SSF82549">
    <property type="entry name" value="DAK1/DegV-like"/>
    <property type="match status" value="1"/>
</dbReference>
<dbReference type="InParanoid" id="A0A4R5D712"/>
<evidence type="ECO:0000259" key="1">
    <source>
        <dbReference type="PROSITE" id="PS51481"/>
    </source>
</evidence>
<keyword evidence="3" id="KW-1185">Reference proteome</keyword>
<sequence>MIIKKLLNDPADLVDEALEGLLLAHPGHFAASEQNPRVLVRRGGTPAGQVGIVTGGGSGHLPLFLGYVGPGLASAVAVGNVFSAQSSDAALAAVRAADSGCGVLVLIGNYTGDRLNFELAADLAEAEGRAVRIVRVADDVASAPPERAGDRRGVAGIVFAYSCVGAAAARGDSLEDVVAVAERTIAATRTMGVGLSATVLPTTGRPSFEIGADEMEIGIGIHGEPGRVRGPLRPADDIADDLLDSVLAELGLGAGSRAAVLVNGLGATSPEELYVLARRAHHRLSALGVEVHRTLVGEFATSMEMAGASISVLALDDELTALFDAPADSPLVPRSL</sequence>
<dbReference type="EMBL" id="SMKZ01000019">
    <property type="protein sequence ID" value="TDE09292.1"/>
    <property type="molecule type" value="Genomic_DNA"/>
</dbReference>
<dbReference type="GO" id="GO:0005829">
    <property type="term" value="C:cytosol"/>
    <property type="evidence" value="ECO:0007669"/>
    <property type="project" value="TreeGrafter"/>
</dbReference>
<proteinExistence type="predicted"/>
<dbReference type="OrthoDB" id="9806345at2"/>
<dbReference type="Pfam" id="PF02733">
    <property type="entry name" value="Dak1"/>
    <property type="match status" value="1"/>
</dbReference>
<dbReference type="InterPro" id="IPR004006">
    <property type="entry name" value="DhaK_dom"/>
</dbReference>
<accession>A0A4R5D712</accession>
<comment type="caution">
    <text evidence="2">The sequence shown here is derived from an EMBL/GenBank/DDBJ whole genome shotgun (WGS) entry which is preliminary data.</text>
</comment>
<protein>
    <submittedName>
        <fullName evidence="2">Dihydroxyacetone kinase subunit DhaK</fullName>
    </submittedName>
</protein>
<feature type="domain" description="DhaK" evidence="1">
    <location>
        <begin position="9"/>
        <end position="332"/>
    </location>
</feature>